<evidence type="ECO:0000256" key="3">
    <source>
        <dbReference type="ARBA" id="ARBA00023204"/>
    </source>
</evidence>
<evidence type="ECO:0000256" key="1">
    <source>
        <dbReference type="ARBA" id="ARBA00004123"/>
    </source>
</evidence>
<feature type="domain" description="Chromatin assembly factor 1 subunit A dimerization" evidence="6">
    <location>
        <begin position="631"/>
        <end position="700"/>
    </location>
</feature>
<feature type="compositionally biased region" description="Acidic residues" evidence="5">
    <location>
        <begin position="690"/>
        <end position="709"/>
    </location>
</feature>
<feature type="compositionally biased region" description="Basic and acidic residues" evidence="5">
    <location>
        <begin position="483"/>
        <end position="494"/>
    </location>
</feature>
<evidence type="ECO:0000256" key="5">
    <source>
        <dbReference type="SAM" id="MobiDB-lite"/>
    </source>
</evidence>
<dbReference type="InterPro" id="IPR048800">
    <property type="entry name" value="Cac1-like_C"/>
</dbReference>
<feature type="region of interest" description="Disordered" evidence="5">
    <location>
        <begin position="319"/>
        <end position="338"/>
    </location>
</feature>
<evidence type="ECO:0000256" key="4">
    <source>
        <dbReference type="ARBA" id="ARBA00023242"/>
    </source>
</evidence>
<keyword evidence="4" id="KW-0539">Nucleus</keyword>
<dbReference type="GO" id="GO:0006334">
    <property type="term" value="P:nucleosome assembly"/>
    <property type="evidence" value="ECO:0007669"/>
    <property type="project" value="TreeGrafter"/>
</dbReference>
<dbReference type="InterPro" id="IPR022043">
    <property type="entry name" value="CAF1A_DD"/>
</dbReference>
<feature type="compositionally biased region" description="Basic and acidic residues" evidence="5">
    <location>
        <begin position="922"/>
        <end position="933"/>
    </location>
</feature>
<sequence length="989" mass="110490">MEAGGGAARPEPPSGEGARLEQSQMQLDGPVVLNRSAELESSDAMDIDATPAQALKQTVPPPTQSPAATLTDTVVQVQKQLKRKRASNGPVIAPAEKEALADGCRLELQGLFEYYKEVSGHKMQIDGGGNLSTNAMIGCLLEESNLGLSKLVDEAFEKLKGTEGVSVASVRSSVLLIGQRMMYGQSSPDADVLEDESELSLWCWEVRDLKVLPVRTRGFLSARRTARKKIHERITALHSCILFTKCISIAATLSALESTGAEGQVNELRKVSMKLSKALNLEGIRSMVERVTQKNNIQRGAKDVESTDQSMQVMENNEGTVGGVDAVNGSGLPNGNAPANEQVILKMQKQSQKETKRQEKEEHQMMKQQKKMQEEALREQKRREKEEAEVKKRQKRQEEEALKEQKRREKEEAEMRKQEKKQQEDALKEQKRREKEEAEMRKQQKKQQEEADKEQKRLEKEAAQLKKQLAIQKQALLMQRLFKSNDSEKPKSGENDSDACSVDPGTTKKEISAATSIIDSSFNLKESWTLEYLQRLQITGWQKLSNYNRSSRWGIRHKPKEAFKELKLQKTSDDMIDEILSAPNEDACHNSGQENEPDKLGNDIDMLPASEVECHVTRNDNSLPTRLIKRKLLQFAKSNRPAYYGTWRKKSAVIRPKCPLMMDPDLDYEIDSDDEWEEVDPGESLSDCEKDTDEVMDEEDSKITDEEEEDSFVVPDGYLSDSEGIQVESLLDEKADDASSLPTSQCPEVEEFRTLLRQQKVLNTLTEQALRKSQPLVISNLAHEKADLLTAQDLKGSLKIEQLCLQVLSMRICPGGGVVDVPAIDSSSAASEETNQSNAKSSPAAASSVLDTDLQEIVQVIQSSRDGIHKLVELLHQKFPTVKKTQLNHKVREISDFVDNRWQVKKEVLDKLGLTSSPPVDRPQKTKAVADRPSKTKGIGMYFSKRCLPPEEAVNALASSPELRLKPRTVQGSNGVAGAPQVDLFPSQK</sequence>
<feature type="region of interest" description="Disordered" evidence="5">
    <location>
        <begin position="348"/>
        <end position="459"/>
    </location>
</feature>
<accession>M8BUR3</accession>
<evidence type="ECO:0000259" key="6">
    <source>
        <dbReference type="Pfam" id="PF12253"/>
    </source>
</evidence>
<evidence type="ECO:0008006" key="9">
    <source>
        <dbReference type="Google" id="ProtNLM"/>
    </source>
</evidence>
<feature type="region of interest" description="Disordered" evidence="5">
    <location>
        <begin position="914"/>
        <end position="933"/>
    </location>
</feature>
<comment type="subcellular location">
    <subcellularLocation>
        <location evidence="1">Nucleus</location>
    </subcellularLocation>
</comment>
<proteinExistence type="predicted"/>
<feature type="compositionally biased region" description="Basic and acidic residues" evidence="5">
    <location>
        <begin position="351"/>
        <end position="459"/>
    </location>
</feature>
<dbReference type="Pfam" id="PF12253">
    <property type="entry name" value="CAF1A_dimeriz"/>
    <property type="match status" value="1"/>
</dbReference>
<dbReference type="Pfam" id="PF21796">
    <property type="entry name" value="Cac1_C"/>
    <property type="match status" value="1"/>
</dbReference>
<dbReference type="AlphaFoldDB" id="M8BUR3"/>
<dbReference type="EnsemblPlants" id="EMT10554">
    <property type="protein sequence ID" value="EMT10554"/>
    <property type="gene ID" value="F775_15963"/>
</dbReference>
<keyword evidence="2" id="KW-0227">DNA damage</keyword>
<feature type="domain" description="Chromatin assembly factor 1 subunit Cac1-like C-terminal" evidence="7">
    <location>
        <begin position="854"/>
        <end position="904"/>
    </location>
</feature>
<organism evidence="8">
    <name type="scientific">Aegilops tauschii</name>
    <name type="common">Tausch's goatgrass</name>
    <name type="synonym">Aegilops squarrosa</name>
    <dbReference type="NCBI Taxonomy" id="37682"/>
    <lineage>
        <taxon>Eukaryota</taxon>
        <taxon>Viridiplantae</taxon>
        <taxon>Streptophyta</taxon>
        <taxon>Embryophyta</taxon>
        <taxon>Tracheophyta</taxon>
        <taxon>Spermatophyta</taxon>
        <taxon>Magnoliopsida</taxon>
        <taxon>Liliopsida</taxon>
        <taxon>Poales</taxon>
        <taxon>Poaceae</taxon>
        <taxon>BOP clade</taxon>
        <taxon>Pooideae</taxon>
        <taxon>Triticodae</taxon>
        <taxon>Triticeae</taxon>
        <taxon>Triticinae</taxon>
        <taxon>Aegilops</taxon>
    </lineage>
</organism>
<feature type="region of interest" description="Disordered" evidence="5">
    <location>
        <begin position="481"/>
        <end position="506"/>
    </location>
</feature>
<keyword evidence="3" id="KW-0234">DNA repair</keyword>
<feature type="region of interest" description="Disordered" evidence="5">
    <location>
        <begin position="677"/>
        <end position="709"/>
    </location>
</feature>
<feature type="region of interest" description="Disordered" evidence="5">
    <location>
        <begin position="965"/>
        <end position="989"/>
    </location>
</feature>
<evidence type="ECO:0000256" key="2">
    <source>
        <dbReference type="ARBA" id="ARBA00022763"/>
    </source>
</evidence>
<evidence type="ECO:0000259" key="7">
    <source>
        <dbReference type="Pfam" id="PF21796"/>
    </source>
</evidence>
<feature type="region of interest" description="Disordered" evidence="5">
    <location>
        <begin position="1"/>
        <end position="28"/>
    </location>
</feature>
<dbReference type="GO" id="GO:0033186">
    <property type="term" value="C:CAF-1 complex"/>
    <property type="evidence" value="ECO:0007669"/>
    <property type="project" value="TreeGrafter"/>
</dbReference>
<reference evidence="8" key="1">
    <citation type="submission" date="2015-06" db="UniProtKB">
        <authorList>
            <consortium name="EnsemblPlants"/>
        </authorList>
    </citation>
    <scope>IDENTIFICATION</scope>
</reference>
<dbReference type="GO" id="GO:0005634">
    <property type="term" value="C:nucleus"/>
    <property type="evidence" value="ECO:0007669"/>
    <property type="project" value="UniProtKB-SubCell"/>
</dbReference>
<dbReference type="PANTHER" id="PTHR15272:SF0">
    <property type="entry name" value="CHROMATIN ASSEMBLY FACTOR 1 SUBUNIT A"/>
    <property type="match status" value="1"/>
</dbReference>
<protein>
    <recommendedName>
        <fullName evidence="9">Chromatin assembly factor 1 subunit FSM</fullName>
    </recommendedName>
</protein>
<dbReference type="PANTHER" id="PTHR15272">
    <property type="entry name" value="CHROMATIN ASSEMBLY FACTOR 1 SUBUNIT A CAF-1 SUBUNIT A"/>
    <property type="match status" value="1"/>
</dbReference>
<dbReference type="GO" id="GO:0006281">
    <property type="term" value="P:DNA repair"/>
    <property type="evidence" value="ECO:0007669"/>
    <property type="project" value="UniProtKB-KW"/>
</dbReference>
<evidence type="ECO:0000313" key="8">
    <source>
        <dbReference type="EnsemblPlants" id="EMT10554"/>
    </source>
</evidence>
<name>M8BUR3_AEGTA</name>